<dbReference type="SUPFAM" id="SSF53335">
    <property type="entry name" value="S-adenosyl-L-methionine-dependent methyltransferases"/>
    <property type="match status" value="1"/>
</dbReference>
<dbReference type="InterPro" id="IPR029063">
    <property type="entry name" value="SAM-dependent_MTases_sf"/>
</dbReference>
<evidence type="ECO:0000259" key="1">
    <source>
        <dbReference type="Pfam" id="PF13649"/>
    </source>
</evidence>
<accession>A0A419UX20</accession>
<protein>
    <submittedName>
        <fullName evidence="2">Methyltransferase family protein</fullName>
    </submittedName>
</protein>
<proteinExistence type="predicted"/>
<sequence length="230" mass="26067">MKDKALNNQHLHWEKVYAENKEKFGGAPSAAAVRAAELFKTKGYTHIMELGAGQGRDTLYFAQNGFHVHALEYTKEGIESIQKQAADHGLSSLITVTRHDVREPFPVAAQSIDACYSHMLYCMAMTTEELKEVSSHILHVLRPGGYNIYTVRHAGDPHYGTGIHHGEDLYEVNGFIVHFFDQKKIDMLADGYTFIEKLEWEEGRLPKRLYQVTLAARSDKQSKREEGNLC</sequence>
<name>A0A419UX20_9BACL</name>
<reference evidence="2 3" key="1">
    <citation type="submission" date="2018-09" db="EMBL/GenBank/DDBJ databases">
        <title>Genomic Encyclopedia of Archaeal and Bacterial Type Strains, Phase II (KMG-II): from individual species to whole genera.</title>
        <authorList>
            <person name="Goeker M."/>
        </authorList>
    </citation>
    <scope>NUCLEOTIDE SEQUENCE [LARGE SCALE GENOMIC DNA]</scope>
    <source>
        <strain evidence="2 3">DSM 17008</strain>
    </source>
</reference>
<dbReference type="EMBL" id="RAPK01000011">
    <property type="protein sequence ID" value="RKD69669.1"/>
    <property type="molecule type" value="Genomic_DNA"/>
</dbReference>
<feature type="domain" description="Methyltransferase" evidence="1">
    <location>
        <begin position="47"/>
        <end position="145"/>
    </location>
</feature>
<dbReference type="OrthoDB" id="2373418at2"/>
<dbReference type="GO" id="GO:0032259">
    <property type="term" value="P:methylation"/>
    <property type="evidence" value="ECO:0007669"/>
    <property type="project" value="UniProtKB-KW"/>
</dbReference>
<dbReference type="GO" id="GO:0008168">
    <property type="term" value="F:methyltransferase activity"/>
    <property type="evidence" value="ECO:0007669"/>
    <property type="project" value="UniProtKB-KW"/>
</dbReference>
<evidence type="ECO:0000313" key="3">
    <source>
        <dbReference type="Proteomes" id="UP000285120"/>
    </source>
</evidence>
<comment type="caution">
    <text evidence="2">The sequence shown here is derived from an EMBL/GenBank/DDBJ whole genome shotgun (WGS) entry which is preliminary data.</text>
</comment>
<dbReference type="Gene3D" id="3.40.50.150">
    <property type="entry name" value="Vaccinia Virus protein VP39"/>
    <property type="match status" value="1"/>
</dbReference>
<dbReference type="AlphaFoldDB" id="A0A419UX20"/>
<dbReference type="Proteomes" id="UP000285120">
    <property type="component" value="Unassembled WGS sequence"/>
</dbReference>
<dbReference type="Pfam" id="PF13649">
    <property type="entry name" value="Methyltransf_25"/>
    <property type="match status" value="1"/>
</dbReference>
<keyword evidence="2" id="KW-0489">Methyltransferase</keyword>
<keyword evidence="3" id="KW-1185">Reference proteome</keyword>
<evidence type="ECO:0000313" key="2">
    <source>
        <dbReference type="EMBL" id="RKD69669.1"/>
    </source>
</evidence>
<keyword evidence="2" id="KW-0808">Transferase</keyword>
<organism evidence="2 3">
    <name type="scientific">Sinobaca qinghaiensis</name>
    <dbReference type="NCBI Taxonomy" id="342944"/>
    <lineage>
        <taxon>Bacteria</taxon>
        <taxon>Bacillati</taxon>
        <taxon>Bacillota</taxon>
        <taxon>Bacilli</taxon>
        <taxon>Bacillales</taxon>
        <taxon>Sporolactobacillaceae</taxon>
        <taxon>Sinobaca</taxon>
    </lineage>
</organism>
<dbReference type="InterPro" id="IPR041698">
    <property type="entry name" value="Methyltransf_25"/>
</dbReference>
<gene>
    <name evidence="2" type="ORF">ATL39_3095</name>
</gene>
<dbReference type="RefSeq" id="WP_120194228.1">
    <property type="nucleotide sequence ID" value="NZ_RAPK01000011.1"/>
</dbReference>